<feature type="compositionally biased region" description="Low complexity" evidence="1">
    <location>
        <begin position="191"/>
        <end position="203"/>
    </location>
</feature>
<dbReference type="EMBL" id="JACHNF010000001">
    <property type="protein sequence ID" value="MBB5982504.1"/>
    <property type="molecule type" value="Genomic_DNA"/>
</dbReference>
<gene>
    <name evidence="2" type="ORF">HDA44_005845</name>
</gene>
<sequence>MPSSYSQSSAGDPSIDALSQLVIETVALEARRLGVTETGRLPGWADAAMHGSALASGGEEADLFNGLAERLGAEYTTQNNVGHRIDNQESLPDVRADVAQDDIDQALRRIATAIVEDHQRTSRRPDPDQISAVREAMAQRLAESRFGNSPADGPGTYGTRLGREAAEAGITAMKQVLREESLAHTVEHTLGAQAAPGTAPAAAEQNGNTSQNPATAVKQTRSTDHGGRG</sequence>
<evidence type="ECO:0000313" key="2">
    <source>
        <dbReference type="EMBL" id="MBB5982504.1"/>
    </source>
</evidence>
<reference evidence="2 3" key="1">
    <citation type="submission" date="2020-08" db="EMBL/GenBank/DDBJ databases">
        <title>Sequencing the genomes of 1000 actinobacteria strains.</title>
        <authorList>
            <person name="Klenk H.-P."/>
        </authorList>
    </citation>
    <scope>NUCLEOTIDE SEQUENCE [LARGE SCALE GENOMIC DNA]</scope>
    <source>
        <strain evidence="2 3">DSM 17294</strain>
    </source>
</reference>
<dbReference type="AlphaFoldDB" id="A0A841DTQ9"/>
<accession>A0A841DTQ9</accession>
<feature type="region of interest" description="Disordered" evidence="1">
    <location>
        <begin position="187"/>
        <end position="229"/>
    </location>
</feature>
<protein>
    <submittedName>
        <fullName evidence="2">Uncharacterized protein</fullName>
    </submittedName>
</protein>
<comment type="caution">
    <text evidence="2">The sequence shown here is derived from an EMBL/GenBank/DDBJ whole genome shotgun (WGS) entry which is preliminary data.</text>
</comment>
<dbReference type="Proteomes" id="UP000558997">
    <property type="component" value="Unassembled WGS sequence"/>
</dbReference>
<name>A0A841DTQ9_9ACTN</name>
<keyword evidence="3" id="KW-1185">Reference proteome</keyword>
<proteinExistence type="predicted"/>
<feature type="compositionally biased region" description="Polar residues" evidence="1">
    <location>
        <begin position="205"/>
        <end position="220"/>
    </location>
</feature>
<evidence type="ECO:0000313" key="3">
    <source>
        <dbReference type="Proteomes" id="UP000558997"/>
    </source>
</evidence>
<evidence type="ECO:0000256" key="1">
    <source>
        <dbReference type="SAM" id="MobiDB-lite"/>
    </source>
</evidence>
<dbReference type="RefSeq" id="WP_184839777.1">
    <property type="nucleotide sequence ID" value="NZ_BAAAVN010000026.1"/>
</dbReference>
<organism evidence="2 3">
    <name type="scientific">Kribbella solani</name>
    <dbReference type="NCBI Taxonomy" id="236067"/>
    <lineage>
        <taxon>Bacteria</taxon>
        <taxon>Bacillati</taxon>
        <taxon>Actinomycetota</taxon>
        <taxon>Actinomycetes</taxon>
        <taxon>Propionibacteriales</taxon>
        <taxon>Kribbellaceae</taxon>
        <taxon>Kribbella</taxon>
    </lineage>
</organism>